<name>A0A1X6ZB69_9RHOB</name>
<dbReference type="RefSeq" id="WP_159453882.1">
    <property type="nucleotide sequence ID" value="NZ_FWFP01000005.1"/>
</dbReference>
<evidence type="ECO:0000313" key="3">
    <source>
        <dbReference type="Proteomes" id="UP000193778"/>
    </source>
</evidence>
<dbReference type="Pfam" id="PF01145">
    <property type="entry name" value="Band_7"/>
    <property type="match status" value="1"/>
</dbReference>
<organism evidence="2 3">
    <name type="scientific">Ruegeria meonggei</name>
    <dbReference type="NCBI Taxonomy" id="1446476"/>
    <lineage>
        <taxon>Bacteria</taxon>
        <taxon>Pseudomonadati</taxon>
        <taxon>Pseudomonadota</taxon>
        <taxon>Alphaproteobacteria</taxon>
        <taxon>Rhodobacterales</taxon>
        <taxon>Roseobacteraceae</taxon>
        <taxon>Ruegeria</taxon>
    </lineage>
</organism>
<dbReference type="Proteomes" id="UP000193778">
    <property type="component" value="Unassembled WGS sequence"/>
</dbReference>
<evidence type="ECO:0000259" key="1">
    <source>
        <dbReference type="Pfam" id="PF01145"/>
    </source>
</evidence>
<evidence type="ECO:0000313" key="2">
    <source>
        <dbReference type="EMBL" id="SLN46361.1"/>
    </source>
</evidence>
<feature type="domain" description="Band 7" evidence="1">
    <location>
        <begin position="33"/>
        <end position="120"/>
    </location>
</feature>
<keyword evidence="3" id="KW-1185">Reference proteome</keyword>
<reference evidence="3" key="1">
    <citation type="submission" date="2017-03" db="EMBL/GenBank/DDBJ databases">
        <authorList>
            <person name="Rodrigo-Torres L."/>
            <person name="Arahal R.D."/>
            <person name="Lucena T."/>
        </authorList>
    </citation>
    <scope>NUCLEOTIDE SEQUENCE [LARGE SCALE GENOMIC DNA]</scope>
    <source>
        <strain evidence="3">CECT 8411</strain>
    </source>
</reference>
<accession>A0A1X6ZB69</accession>
<dbReference type="EMBL" id="FWFP01000005">
    <property type="protein sequence ID" value="SLN46361.1"/>
    <property type="molecule type" value="Genomic_DNA"/>
</dbReference>
<proteinExistence type="predicted"/>
<sequence>MRIGILLIFVVVLPLSVVAQPPTLGCGIFTVPPESEALVFGKDGGIKRKVRPGRHTCVPFFETVLIEKTIPERREDIESSRSIDGCKATVSVIWKISDLETYHIEGSETAAIAKIQDLIQETLGFPEAAMIDRETVSSHLQSAFRERNQEFEQVGVDYIRSFVRLENCAQE</sequence>
<dbReference type="AlphaFoldDB" id="A0A1X6ZB69"/>
<gene>
    <name evidence="2" type="ORF">RUM8411_02172</name>
</gene>
<dbReference type="InterPro" id="IPR001107">
    <property type="entry name" value="Band_7"/>
</dbReference>
<protein>
    <recommendedName>
        <fullName evidence="1">Band 7 domain-containing protein</fullName>
    </recommendedName>
</protein>
<dbReference type="OrthoDB" id="7865838at2"/>